<feature type="non-terminal residue" evidence="1">
    <location>
        <position position="1"/>
    </location>
</feature>
<accession>A0A0F8YXH8</accession>
<gene>
    <name evidence="1" type="ORF">LCGC14_2766070</name>
</gene>
<proteinExistence type="predicted"/>
<evidence type="ECO:0000313" key="1">
    <source>
        <dbReference type="EMBL" id="KKK86157.1"/>
    </source>
</evidence>
<dbReference type="AlphaFoldDB" id="A0A0F8YXH8"/>
<sequence length="76" mass="8383">ISDVPIETLVPLAYDAKNKSRVVGVEMSNAEALGAVKFDFLGVTALDKLWFGQDLINELHQETDLDETFVETENGD</sequence>
<reference evidence="1" key="1">
    <citation type="journal article" date="2015" name="Nature">
        <title>Complex archaea that bridge the gap between prokaryotes and eukaryotes.</title>
        <authorList>
            <person name="Spang A."/>
            <person name="Saw J.H."/>
            <person name="Jorgensen S.L."/>
            <person name="Zaremba-Niedzwiedzka K."/>
            <person name="Martijn J."/>
            <person name="Lind A.E."/>
            <person name="van Eijk R."/>
            <person name="Schleper C."/>
            <person name="Guy L."/>
            <person name="Ettema T.J."/>
        </authorList>
    </citation>
    <scope>NUCLEOTIDE SEQUENCE</scope>
</reference>
<name>A0A0F8YXH8_9ZZZZ</name>
<organism evidence="1">
    <name type="scientific">marine sediment metagenome</name>
    <dbReference type="NCBI Taxonomy" id="412755"/>
    <lineage>
        <taxon>unclassified sequences</taxon>
        <taxon>metagenomes</taxon>
        <taxon>ecological metagenomes</taxon>
    </lineage>
</organism>
<comment type="caution">
    <text evidence="1">The sequence shown here is derived from an EMBL/GenBank/DDBJ whole genome shotgun (WGS) entry which is preliminary data.</text>
</comment>
<protein>
    <submittedName>
        <fullName evidence="1">Uncharacterized protein</fullName>
    </submittedName>
</protein>
<dbReference type="EMBL" id="LAZR01050976">
    <property type="protein sequence ID" value="KKK86157.1"/>
    <property type="molecule type" value="Genomic_DNA"/>
</dbReference>